<sequence>MTINAIIEKDTDGYFAFVPEFKGCVTCAQSHEEAAANITEAAQLYLESLANDERANIASRHTAIVPIEVSQCLNFRD</sequence>
<dbReference type="InterPro" id="IPR035069">
    <property type="entry name" value="TTHA1013/TTHA0281-like"/>
</dbReference>
<gene>
    <name evidence="2" type="ORF">F4V45_04780</name>
</gene>
<dbReference type="InterPro" id="IPR031807">
    <property type="entry name" value="HicB-like"/>
</dbReference>
<evidence type="ECO:0000313" key="3">
    <source>
        <dbReference type="Proteomes" id="UP000323707"/>
    </source>
</evidence>
<evidence type="ECO:0000259" key="1">
    <source>
        <dbReference type="Pfam" id="PF15919"/>
    </source>
</evidence>
<protein>
    <submittedName>
        <fullName evidence="2">Type II toxin-antitoxin system HicB family antitoxin</fullName>
    </submittedName>
</protein>
<dbReference type="PANTHER" id="PTHR34504">
    <property type="entry name" value="ANTITOXIN HICB"/>
    <property type="match status" value="1"/>
</dbReference>
<dbReference type="Gene3D" id="3.30.160.250">
    <property type="match status" value="1"/>
</dbReference>
<feature type="domain" description="HicB-like antitoxin of toxin-antitoxin system" evidence="1">
    <location>
        <begin position="6"/>
        <end position="56"/>
    </location>
</feature>
<reference evidence="2 3" key="1">
    <citation type="submission" date="2019-09" db="EMBL/GenBank/DDBJ databases">
        <title>Draft genome sequence of various Type strains from the CCUG.</title>
        <authorList>
            <person name="Pineiro-Iglesias B."/>
            <person name="Tunovic T."/>
            <person name="Unosson C."/>
            <person name="Inganas E."/>
            <person name="Ohlen M."/>
            <person name="Cardew S."/>
            <person name="Jensie-Markopoulos S."/>
            <person name="Salva-Serra F."/>
            <person name="Jaen-Luchoro D."/>
            <person name="Karlsson R."/>
            <person name="Svensson-Stadler L."/>
            <person name="Chun J."/>
            <person name="Moore E."/>
        </authorList>
    </citation>
    <scope>NUCLEOTIDE SEQUENCE [LARGE SCALE GENOMIC DNA]</scope>
    <source>
        <strain evidence="2 3">CCUG 32756T</strain>
    </source>
</reference>
<proteinExistence type="predicted"/>
<name>A0A5M9QLI5_9HELI</name>
<accession>A0A5M9QLI5</accession>
<organism evidence="2 3">
    <name type="scientific">Helicobacter canis</name>
    <dbReference type="NCBI Taxonomy" id="29419"/>
    <lineage>
        <taxon>Bacteria</taxon>
        <taxon>Pseudomonadati</taxon>
        <taxon>Campylobacterota</taxon>
        <taxon>Epsilonproteobacteria</taxon>
        <taxon>Campylobacterales</taxon>
        <taxon>Helicobacteraceae</taxon>
        <taxon>Helicobacter</taxon>
    </lineage>
</organism>
<dbReference type="SUPFAM" id="SSF143100">
    <property type="entry name" value="TTHA1013/TTHA0281-like"/>
    <property type="match status" value="1"/>
</dbReference>
<comment type="caution">
    <text evidence="2">The sequence shown here is derived from an EMBL/GenBank/DDBJ whole genome shotgun (WGS) entry which is preliminary data.</text>
</comment>
<dbReference type="Pfam" id="PF15919">
    <property type="entry name" value="HicB_lk_antitox"/>
    <property type="match status" value="1"/>
</dbReference>
<dbReference type="RefSeq" id="WP_150337299.1">
    <property type="nucleotide sequence ID" value="NZ_JAERIX010000046.1"/>
</dbReference>
<dbReference type="AlphaFoldDB" id="A0A5M9QLI5"/>
<dbReference type="EMBL" id="VXKE01000014">
    <property type="protein sequence ID" value="KAA8709594.1"/>
    <property type="molecule type" value="Genomic_DNA"/>
</dbReference>
<dbReference type="Proteomes" id="UP000323707">
    <property type="component" value="Unassembled WGS sequence"/>
</dbReference>
<dbReference type="PANTHER" id="PTHR34504:SF2">
    <property type="entry name" value="UPF0150 PROTEIN SSL0259"/>
    <property type="match status" value="1"/>
</dbReference>
<dbReference type="InterPro" id="IPR051404">
    <property type="entry name" value="TA_system_antitoxin"/>
</dbReference>
<evidence type="ECO:0000313" key="2">
    <source>
        <dbReference type="EMBL" id="KAA8709594.1"/>
    </source>
</evidence>